<evidence type="ECO:0000313" key="2">
    <source>
        <dbReference type="EMBL" id="RKU47926.1"/>
    </source>
</evidence>
<evidence type="ECO:0000313" key="3">
    <source>
        <dbReference type="Proteomes" id="UP000275385"/>
    </source>
</evidence>
<sequence>MPQIDIDALRSGTLAEMAALLHTLHAAADADPASLTAQLSDAVASDLLDPAVFDMWLGLTKDPAAIVAALRQTQSLMQRRSGIRHFGIATRSDLHFPRLWAAAGGAPGIAALMSLFSVNEVKRLCGEIRKSATAGPARTERQQRVTELLRLLCNEDADLPDTGFRNPDLRPLRTFYEKISLACTRDTIFLEGTFDRARWSDKEWRVLLRVHRATFETRLVDALSSGKDLDLELSSWTYLVDGNLKFAEDILHRLLDSGGTVHAAMDPKIIDQKLLLPLARRLVRRRTDHGVRDRLFALIVSVVQKYPAIAGGLDLSRGGLIYRAIQIWRLNADRRTQAENHLKTLLGLTPRKAIGSLESIASASSYAPPLRRDLFRLLVRHAGPVKMDVMNPSDEDIENLAKWRERLPVWFFIRNPSSVRSPPSAGFSLFKRYAAVHPTGNFIARGYQHGFQSILHHHVSSDYPRAVTEMLGTMLARSAEGDPETGYGSTERVRNELEERKKKAATSREWQDRVSWTKSAMFMCIAAGSYEMYAETLLWARRFNKDAITVKKIYASDAMETVEGLELLSGFQRSGAIVADRILWLQENVVAANSIVQLLLETAAMALREPGFYVYDWQSVTGLPARVVDERLKRVDDLQDRLALSDDEVFSSVWQPTLDMLLAVETFFLRPEHEKLGRSGLGGPLGDLKLPKEMRSHAWQFFDRLARGRDELWRKQRPGHRPNVVTLQKPFPRALPIQYLLSKLRSKEREYRLPYVQSRAKDVVFSKPDEVLVAHPDSEDVQEAIGAFIDRYQTALDFYVNGSDTHSDRDSRIRLAWDHATGPLGTTRMTRIESLRFWEDIFKSAGVSPPHFQAELPKRADSALPLVDADGDAPPVEWDPDPDYRAQVGNKSRQLPHTILDCMLEIPDSPASLATPFMHGTCPATVSTKTVAPELFWDVSRFSKPVSQQTREALAVAAILYINSRHGSDTSLLKEPYRVCGTVRFPALYLDADFLEQQEKTLGSQGPRRALELLKWASGAVPVPLLAQLASSLLEKMKSSDNATSELAWLTVDAVRLVASSDRPSLATPLIRDVVLEMRKDSAWHRTFLRPAFLKTLSAADARSLLDNISTGIVGKLREWQGAGGRDTAAEEKEANAAPGPRPSAVKITTVKMLAQLLHGDAVFISPVASVDILGELLANSQHIDVLDAVCESLLSILERKTSSAELQRRILADLETHVAPIAASLQGLRSTTEADWGPAEEVGGGLPEGSDHRHLSPFQAMLFRLTPSSVSGDDLKKRLGRLLVQVVEQSAANNIRWISLFVKKNGFVLSQGEQLPAYPVCSELLTSILSEWVAYMPHRVFEMFRHGVLANMAPPSDIEAITKIVKDSPALRESNAGRHWLAQYDNPEGAAFWWLGGWEAVGMLHHRPIRPQVEDGVTTELLREFVLDMADILVTKGDTHTFYLIVGRCKSEADADSRSIWKENCLPVIREILHRVDMLRTEDWQRDPQRKPVVLPDRFRLRMAMLPYPPPFSAYANEPDGVAWREVVEYVDQLSGLIDELASRDAPYHTSWPELKKLTADIRAEDCAGYAVQLGSRVRPTSIGGSPSLADHLRVELACDLFGRAEEPKEKEVVDAAREMLRTWKDSAVEGFRLEACKVVKGATGMREWLRMEVEGKGLIKPVMGRVEPLIHGGVSMLIKQADSGTGAQATAPEIICARKDDAGSPSSTLTLVHAAEPL</sequence>
<keyword evidence="3" id="KW-1185">Reference proteome</keyword>
<dbReference type="OrthoDB" id="2549237at2759"/>
<accession>A0A420YJI3</accession>
<gene>
    <name evidence="2" type="ORF">DL546_009330</name>
</gene>
<name>A0A420YJI3_9PEZI</name>
<dbReference type="STRING" id="177199.A0A420YJI3"/>
<organism evidence="2 3">
    <name type="scientific">Coniochaeta pulveracea</name>
    <dbReference type="NCBI Taxonomy" id="177199"/>
    <lineage>
        <taxon>Eukaryota</taxon>
        <taxon>Fungi</taxon>
        <taxon>Dikarya</taxon>
        <taxon>Ascomycota</taxon>
        <taxon>Pezizomycotina</taxon>
        <taxon>Sordariomycetes</taxon>
        <taxon>Sordariomycetidae</taxon>
        <taxon>Coniochaetales</taxon>
        <taxon>Coniochaetaceae</taxon>
        <taxon>Coniochaeta</taxon>
    </lineage>
</organism>
<comment type="caution">
    <text evidence="2">The sequence shown here is derived from an EMBL/GenBank/DDBJ whole genome shotgun (WGS) entry which is preliminary data.</text>
</comment>
<proteinExistence type="predicted"/>
<evidence type="ECO:0000256" key="1">
    <source>
        <dbReference type="SAM" id="MobiDB-lite"/>
    </source>
</evidence>
<dbReference type="Proteomes" id="UP000275385">
    <property type="component" value="Unassembled WGS sequence"/>
</dbReference>
<protein>
    <submittedName>
        <fullName evidence="2">Uncharacterized protein</fullName>
    </submittedName>
</protein>
<feature type="region of interest" description="Disordered" evidence="1">
    <location>
        <begin position="1124"/>
        <end position="1143"/>
    </location>
</feature>
<reference evidence="2 3" key="1">
    <citation type="submission" date="2018-08" db="EMBL/GenBank/DDBJ databases">
        <title>Draft genome of the lignicolous fungus Coniochaeta pulveracea.</title>
        <authorList>
            <person name="Borstlap C.J."/>
            <person name="De Witt R.N."/>
            <person name="Botha A."/>
            <person name="Volschenk H."/>
        </authorList>
    </citation>
    <scope>NUCLEOTIDE SEQUENCE [LARGE SCALE GENOMIC DNA]</scope>
    <source>
        <strain evidence="2 3">CAB683</strain>
    </source>
</reference>
<dbReference type="EMBL" id="QVQW01000007">
    <property type="protein sequence ID" value="RKU47926.1"/>
    <property type="molecule type" value="Genomic_DNA"/>
</dbReference>